<proteinExistence type="predicted"/>
<feature type="compositionally biased region" description="Polar residues" evidence="1">
    <location>
        <begin position="402"/>
        <end position="413"/>
    </location>
</feature>
<feature type="region of interest" description="Disordered" evidence="1">
    <location>
        <begin position="890"/>
        <end position="932"/>
    </location>
</feature>
<dbReference type="InterPro" id="IPR012683">
    <property type="entry name" value="CHP02302_TM"/>
</dbReference>
<name>A0A918TC80_9BACT</name>
<reference evidence="3" key="2">
    <citation type="submission" date="2020-09" db="EMBL/GenBank/DDBJ databases">
        <authorList>
            <person name="Sun Q."/>
            <person name="Kim S."/>
        </authorList>
    </citation>
    <scope>NUCLEOTIDE SEQUENCE</scope>
    <source>
        <strain evidence="3">KCTC 12988</strain>
    </source>
</reference>
<evidence type="ECO:0000256" key="2">
    <source>
        <dbReference type="SAM" id="Phobius"/>
    </source>
</evidence>
<keyword evidence="2" id="KW-0812">Transmembrane</keyword>
<organism evidence="3 4">
    <name type="scientific">Roseibacillus persicicus</name>
    <dbReference type="NCBI Taxonomy" id="454148"/>
    <lineage>
        <taxon>Bacteria</taxon>
        <taxon>Pseudomonadati</taxon>
        <taxon>Verrucomicrobiota</taxon>
        <taxon>Verrucomicrobiia</taxon>
        <taxon>Verrucomicrobiales</taxon>
        <taxon>Verrucomicrobiaceae</taxon>
        <taxon>Roseibacillus</taxon>
    </lineage>
</organism>
<gene>
    <name evidence="3" type="ORF">GCM10007100_01420</name>
</gene>
<evidence type="ECO:0000256" key="1">
    <source>
        <dbReference type="SAM" id="MobiDB-lite"/>
    </source>
</evidence>
<feature type="transmembrane region" description="Helical" evidence="2">
    <location>
        <begin position="64"/>
        <end position="86"/>
    </location>
</feature>
<sequence length="957" mass="105041">MSSSPQHRNRASVLEALRHAASTFASHRALVLLLRSVKYFVAAFIILCIADAVAHFAADTRLGLILLWGGIALLLGMIGLVIACFARPKADEMAQILEKREGKLGSKLTNILELHEQAEDDQLAPLTRDLAQQAVTDATREVDTSELATIAKAPFLKHESKRAALVAVLFALLPLLLGEPGRRQFLRFLQPHGDHPPLSFTWLQISKPVHDGLEIVYGEDTRVEVSVKGHLPKELVLTAEPVEGDGPAKKIPMTTRGDGLFVAVLENIEQPLRLTALTTNERSRSKHRHLAVLLNPRIEDAWVTVTPPAYTGLPPHEKPFRFTGIQALEGSELTFRLQSNRPLGKGTLVATPTEGAPVEVPLQPEPGDKKNHALAKLVVSQSGRLHFQVRDEGNRAAEDETSSSLTVSQDLPPSLSFLSPQEDSFVVDSHEFEIEISASDDYGLRTMRILPAVGENHLSPIEETLPGIGPKRHNLKSTVRLTDLGAQPGDIVTFFAEAIDNCPDPHLTRTKMRRLEVISEQQYQEFLRKQADVAQIAGAYEELLDRLNSAVQRQEELAQEMAELAKAAEERELTPEEKERQKQLQQAQEQLNSELRDVAQGMEEMAQQTPVYDFEERLHEQLQQMAEKIEQSVAQNEQSASPNSSPSEMAKAAAEQHDRLAQNQQQGEDEIREPLQDLAAMHELIKDINHFMALYEEQQTLAEQTARFEQTTDLSSADRMSLKEMAGRQREVASALQQLQEDLKRHADAAEENFPKAAQSARDLAEAIGDDNLPGLGRTSSQSMLRGEGNDSHSQATHLKEEMEKYLSECGSCQGSGQSELDQYLQMAMGSQPGQNFQQMMDSLCFGMGKQGGSGMGSGGSMATGIMPGQQMGLMGGRALIQGPIGRALAGGPGSQGRFGTPGTEVANVDGTEADRGSTHSTRSTSTPESQGLLQEYQNLTEAYFRTLTQSKDESAP</sequence>
<feature type="region of interest" description="Disordered" evidence="1">
    <location>
        <begin position="630"/>
        <end position="668"/>
    </location>
</feature>
<dbReference type="EMBL" id="BMXI01000001">
    <property type="protein sequence ID" value="GHC40627.1"/>
    <property type="molecule type" value="Genomic_DNA"/>
</dbReference>
<feature type="compositionally biased region" description="Basic and acidic residues" evidence="1">
    <location>
        <begin position="568"/>
        <end position="582"/>
    </location>
</feature>
<evidence type="ECO:0008006" key="5">
    <source>
        <dbReference type="Google" id="ProtNLM"/>
    </source>
</evidence>
<keyword evidence="4" id="KW-1185">Reference proteome</keyword>
<dbReference type="AlphaFoldDB" id="A0A918TC80"/>
<comment type="caution">
    <text evidence="3">The sequence shown here is derived from an EMBL/GenBank/DDBJ whole genome shotgun (WGS) entry which is preliminary data.</text>
</comment>
<keyword evidence="2" id="KW-0472">Membrane</keyword>
<dbReference type="Pfam" id="PF13779">
    <property type="entry name" value="DUF4175"/>
    <property type="match status" value="1"/>
</dbReference>
<dbReference type="Proteomes" id="UP000644507">
    <property type="component" value="Unassembled WGS sequence"/>
</dbReference>
<feature type="region of interest" description="Disordered" evidence="1">
    <location>
        <begin position="568"/>
        <end position="590"/>
    </location>
</feature>
<feature type="region of interest" description="Disordered" evidence="1">
    <location>
        <begin position="393"/>
        <end position="413"/>
    </location>
</feature>
<evidence type="ECO:0000313" key="4">
    <source>
        <dbReference type="Proteomes" id="UP000644507"/>
    </source>
</evidence>
<feature type="region of interest" description="Disordered" evidence="1">
    <location>
        <begin position="768"/>
        <end position="796"/>
    </location>
</feature>
<accession>A0A918TC80</accession>
<feature type="compositionally biased region" description="Polar residues" evidence="1">
    <location>
        <begin position="632"/>
        <end position="647"/>
    </location>
</feature>
<feature type="transmembrane region" description="Helical" evidence="2">
    <location>
        <begin position="37"/>
        <end position="58"/>
    </location>
</feature>
<reference evidence="3" key="1">
    <citation type="journal article" date="2014" name="Int. J. Syst. Evol. Microbiol.">
        <title>Complete genome sequence of Corynebacterium casei LMG S-19264T (=DSM 44701T), isolated from a smear-ripened cheese.</title>
        <authorList>
            <consortium name="US DOE Joint Genome Institute (JGI-PGF)"/>
            <person name="Walter F."/>
            <person name="Albersmeier A."/>
            <person name="Kalinowski J."/>
            <person name="Ruckert C."/>
        </authorList>
    </citation>
    <scope>NUCLEOTIDE SEQUENCE</scope>
    <source>
        <strain evidence="3">KCTC 12988</strain>
    </source>
</reference>
<feature type="transmembrane region" description="Helical" evidence="2">
    <location>
        <begin position="162"/>
        <end position="178"/>
    </location>
</feature>
<keyword evidence="2" id="KW-1133">Transmembrane helix</keyword>
<protein>
    <recommendedName>
        <fullName evidence="5">DUF4175 domain-containing protein</fullName>
    </recommendedName>
</protein>
<dbReference type="RefSeq" id="WP_189566375.1">
    <property type="nucleotide sequence ID" value="NZ_BMXI01000001.1"/>
</dbReference>
<evidence type="ECO:0000313" key="3">
    <source>
        <dbReference type="EMBL" id="GHC40627.1"/>
    </source>
</evidence>